<name>A0A928Z9E9_9CYAN</name>
<dbReference type="Pfam" id="PF00534">
    <property type="entry name" value="Glycos_transf_1"/>
    <property type="match status" value="1"/>
</dbReference>
<reference evidence="3" key="1">
    <citation type="submission" date="2020-10" db="EMBL/GenBank/DDBJ databases">
        <authorList>
            <person name="Castelo-Branco R."/>
            <person name="Eusebio N."/>
            <person name="Adriana R."/>
            <person name="Vieira A."/>
            <person name="Brugerolle De Fraissinette N."/>
            <person name="Rezende De Castro R."/>
            <person name="Schneider M.P."/>
            <person name="Vasconcelos V."/>
            <person name="Leao P.N."/>
        </authorList>
    </citation>
    <scope>NUCLEOTIDE SEQUENCE</scope>
    <source>
        <strain evidence="3">LEGE 11467</strain>
    </source>
</reference>
<feature type="domain" description="Glycosyl transferase family 1" evidence="1">
    <location>
        <begin position="199"/>
        <end position="362"/>
    </location>
</feature>
<accession>A0A928Z9E9</accession>
<dbReference type="PANTHER" id="PTHR12526:SF637">
    <property type="entry name" value="GLYCOSYLTRANSFERASE EPSF-RELATED"/>
    <property type="match status" value="1"/>
</dbReference>
<gene>
    <name evidence="3" type="ORF">IQ235_12590</name>
</gene>
<dbReference type="GO" id="GO:0016757">
    <property type="term" value="F:glycosyltransferase activity"/>
    <property type="evidence" value="ECO:0007669"/>
    <property type="project" value="InterPro"/>
</dbReference>
<sequence>MNILMTAPALGSVYGGPSKSIVKLAEALGNQNLKVDLVATNANGNIKLKVPLQTWISKNKYRIRYFPFLKVKDYKISYSLGRWLFKNVKNYDLVQTNSIFSASMLPVYWACQKQDTPYIVTPRGMLEPWALSYKAWKKRIYYKMLEKPALNRASAIHLLASPEAEGVKVLNLKPPLFVIPNGIHSRDFSQLPNPNLFYQKFPKTNGKILILFLGRIDPKKGLDLLAPAFSEVRDRFPNAHLVIAGPDNIGFTSTARGYFAKTGCLESVTFTGMLEGQLKYAALAATSLYIAPSYSEGFSMSVLEGMASGLPCIITTGCNFPEAGVERAARVVNINSEEIANASIECLKNPEKAKEMGDRARKLIFNKYTWERISENLIEVFADIINQK</sequence>
<evidence type="ECO:0000313" key="3">
    <source>
        <dbReference type="EMBL" id="MBE9041618.1"/>
    </source>
</evidence>
<evidence type="ECO:0000313" key="4">
    <source>
        <dbReference type="Proteomes" id="UP000621799"/>
    </source>
</evidence>
<protein>
    <submittedName>
        <fullName evidence="3">Glycosyltransferase</fullName>
    </submittedName>
</protein>
<dbReference type="InterPro" id="IPR028098">
    <property type="entry name" value="Glyco_trans_4-like_N"/>
</dbReference>
<dbReference type="Gene3D" id="3.40.50.2000">
    <property type="entry name" value="Glycogen Phosphorylase B"/>
    <property type="match status" value="2"/>
</dbReference>
<dbReference type="SUPFAM" id="SSF53756">
    <property type="entry name" value="UDP-Glycosyltransferase/glycogen phosphorylase"/>
    <property type="match status" value="1"/>
</dbReference>
<comment type="caution">
    <text evidence="3">The sequence shown here is derived from an EMBL/GenBank/DDBJ whole genome shotgun (WGS) entry which is preliminary data.</text>
</comment>
<dbReference type="Proteomes" id="UP000621799">
    <property type="component" value="Unassembled WGS sequence"/>
</dbReference>
<proteinExistence type="predicted"/>
<dbReference type="EMBL" id="JADEXN010000221">
    <property type="protein sequence ID" value="MBE9041618.1"/>
    <property type="molecule type" value="Genomic_DNA"/>
</dbReference>
<dbReference type="InterPro" id="IPR001296">
    <property type="entry name" value="Glyco_trans_1"/>
</dbReference>
<dbReference type="PANTHER" id="PTHR12526">
    <property type="entry name" value="GLYCOSYLTRANSFERASE"/>
    <property type="match status" value="1"/>
</dbReference>
<feature type="domain" description="Glycosyltransferase subfamily 4-like N-terminal" evidence="2">
    <location>
        <begin position="14"/>
        <end position="184"/>
    </location>
</feature>
<dbReference type="RefSeq" id="WP_264321816.1">
    <property type="nucleotide sequence ID" value="NZ_JADEXN010000221.1"/>
</dbReference>
<keyword evidence="4" id="KW-1185">Reference proteome</keyword>
<dbReference type="AlphaFoldDB" id="A0A928Z9E9"/>
<organism evidence="3 4">
    <name type="scientific">Zarconia navalis LEGE 11467</name>
    <dbReference type="NCBI Taxonomy" id="1828826"/>
    <lineage>
        <taxon>Bacteria</taxon>
        <taxon>Bacillati</taxon>
        <taxon>Cyanobacteriota</taxon>
        <taxon>Cyanophyceae</taxon>
        <taxon>Oscillatoriophycideae</taxon>
        <taxon>Oscillatoriales</taxon>
        <taxon>Oscillatoriales incertae sedis</taxon>
        <taxon>Zarconia</taxon>
        <taxon>Zarconia navalis</taxon>
    </lineage>
</organism>
<evidence type="ECO:0000259" key="2">
    <source>
        <dbReference type="Pfam" id="PF13439"/>
    </source>
</evidence>
<evidence type="ECO:0000259" key="1">
    <source>
        <dbReference type="Pfam" id="PF00534"/>
    </source>
</evidence>
<dbReference type="Pfam" id="PF13439">
    <property type="entry name" value="Glyco_transf_4"/>
    <property type="match status" value="1"/>
</dbReference>